<dbReference type="SUPFAM" id="SSF100895">
    <property type="entry name" value="Kazal-type serine protease inhibitors"/>
    <property type="match status" value="7"/>
</dbReference>
<dbReference type="SMART" id="SM00274">
    <property type="entry name" value="FOLN"/>
    <property type="match status" value="6"/>
</dbReference>
<evidence type="ECO:0008006" key="13">
    <source>
        <dbReference type="Google" id="ProtNLM"/>
    </source>
</evidence>
<dbReference type="GO" id="GO:0043113">
    <property type="term" value="P:receptor clustering"/>
    <property type="evidence" value="ECO:0007669"/>
    <property type="project" value="InterPro"/>
</dbReference>
<feature type="chain" id="PRO_5043036516" description="Agrin" evidence="7">
    <location>
        <begin position="22"/>
        <end position="1048"/>
    </location>
</feature>
<sequence>MYLLVIYWLAALLLWVRPTLAEECVISHSTTRSYLNETFFTSQVLLSGTVEKISLISENEEVIQHLKVKIRRIFKGKEHFKSRLSADVIVPSRFKFCISVLLVHDTRVFPLSTDGQHLTLSAPVLPINLNVLDSLHSFILSRCESQLCPLGSKCVFSTGKCECRSYCRATGPAVCGSDRVSYASACHLFVRSCLLAKKGIPLRMVSQESCRKRSPCEDLRCGPGEDCVVTQVEHFFVEMESSPVCSSQGIDYPSLCHLKQHACHTQTNITVRYFGECGEYTNECVMNVAACKEDIQLSVYKKGKCSEYHNPCDKLECSRGARCQIATNGTASCVCPQECAAALTPVCGTDGVTYDNECEVHRHACMEQAHIAVRHRGPCGEGLCASFSCKSPLTCVVVDDKPSCVCANDGRTYPNECKMRKAACDSGMTLYVKYNGICEGCAKKNCQYYSTCIVENGKAECRCPTECSKNVSSTRSTPVCGTDGVTYSSECHLRKSACQQMKFIVVAFEGKCDACINVECGFGEECRGGKCVCFYQCPSSPPSSARVCGEDGVLYPSDCHRQLAACQRGSPIPVMPLTNCHSAIAAAGDECHCHSLGSFGPRCDKNGNCRCRAGVGGSKCDHCLPGFWACGCSAFGSSRPDCEQSTGQCECSRGARGKVCDQCEGDFVMTPSGCVQKQEFRAPRSCATLECHHGAKCVETQSGHPSCECPAHCDVGHLGIVANMSVCGSDGTTYENMCQLIQFACKYQLDLVAVSLGICSDDSSEPRERSNRQKEQQDPSMLLHLAPCSSSSDCAAIGAVCEPVSAFSAICNCSTGEVFHRGRCRSGAYCISCERNIKRFIYCYSFFCVLMFLQNSAFQIIPRSSNGVILFARGDRNVFTLRMEMRRLVAEYNSEALYSIDHMTLGQNYTMALSWRGNKVSMRLDRSATVLPITAENEKISELTIGRYGSPSFTGSIVQLSFNGVAVQQKDLIAYTDLHSLYVNPVFLERNEYVQVPVVVEMGKKLQISLFIKRSSNEGCHLKSANFFLITFSDGAFYIENVLCLEQG</sequence>
<dbReference type="GO" id="GO:0048185">
    <property type="term" value="F:activin binding"/>
    <property type="evidence" value="ECO:0007669"/>
    <property type="project" value="TreeGrafter"/>
</dbReference>
<dbReference type="CDD" id="cd00104">
    <property type="entry name" value="KAZAL_FS"/>
    <property type="match status" value="5"/>
</dbReference>
<dbReference type="GO" id="GO:0005615">
    <property type="term" value="C:extracellular space"/>
    <property type="evidence" value="ECO:0007669"/>
    <property type="project" value="TreeGrafter"/>
</dbReference>
<dbReference type="CDD" id="cd00055">
    <property type="entry name" value="EGF_Lam"/>
    <property type="match status" value="2"/>
</dbReference>
<feature type="domain" description="Kazal-like" evidence="10">
    <location>
        <begin position="701"/>
        <end position="761"/>
    </location>
</feature>
<accession>A0AAN8EX38</accession>
<keyword evidence="5" id="KW-0245">EGF-like domain</keyword>
<dbReference type="FunFam" id="3.30.60.30:FF:000040">
    <property type="entry name" value="Agrin, putative"/>
    <property type="match status" value="1"/>
</dbReference>
<comment type="caution">
    <text evidence="11">The sequence shown here is derived from an EMBL/GenBank/DDBJ whole genome shotgun (WGS) entry which is preliminary data.</text>
</comment>
<dbReference type="Pfam" id="PF03146">
    <property type="entry name" value="NtA"/>
    <property type="match status" value="1"/>
</dbReference>
<dbReference type="GO" id="GO:0030510">
    <property type="term" value="P:regulation of BMP signaling pathway"/>
    <property type="evidence" value="ECO:0007669"/>
    <property type="project" value="TreeGrafter"/>
</dbReference>
<evidence type="ECO:0000313" key="12">
    <source>
        <dbReference type="Proteomes" id="UP001331761"/>
    </source>
</evidence>
<dbReference type="InterPro" id="IPR036058">
    <property type="entry name" value="Kazal_dom_sf"/>
</dbReference>
<evidence type="ECO:0000259" key="10">
    <source>
        <dbReference type="PROSITE" id="PS51465"/>
    </source>
</evidence>
<keyword evidence="4" id="KW-0325">Glycoprotein</keyword>
<feature type="domain" description="Kazal-like" evidence="10">
    <location>
        <begin position="527"/>
        <end position="582"/>
    </location>
</feature>
<protein>
    <recommendedName>
        <fullName evidence="13">Agrin</fullName>
    </recommendedName>
</protein>
<proteinExistence type="predicted"/>
<evidence type="ECO:0000256" key="7">
    <source>
        <dbReference type="SAM" id="SignalP"/>
    </source>
</evidence>
<feature type="domain" description="Kazal-like" evidence="10">
    <location>
        <begin position="385"/>
        <end position="440"/>
    </location>
</feature>
<dbReference type="Pfam" id="PF07648">
    <property type="entry name" value="Kazal_2"/>
    <property type="match status" value="8"/>
</dbReference>
<dbReference type="InterPro" id="IPR013320">
    <property type="entry name" value="ConA-like_dom_sf"/>
</dbReference>
<dbReference type="PROSITE" id="PS50026">
    <property type="entry name" value="EGF_3"/>
    <property type="match status" value="1"/>
</dbReference>
<evidence type="ECO:0000259" key="8">
    <source>
        <dbReference type="PROSITE" id="PS50026"/>
    </source>
</evidence>
<dbReference type="EMBL" id="WIXE01021255">
    <property type="protein sequence ID" value="KAK5968546.1"/>
    <property type="molecule type" value="Genomic_DNA"/>
</dbReference>
<feature type="domain" description="Laminin EGF-like" evidence="9">
    <location>
        <begin position="591"/>
        <end position="634"/>
    </location>
</feature>
<reference evidence="11 12" key="1">
    <citation type="submission" date="2019-10" db="EMBL/GenBank/DDBJ databases">
        <title>Assembly and Annotation for the nematode Trichostrongylus colubriformis.</title>
        <authorList>
            <person name="Martin J."/>
        </authorList>
    </citation>
    <scope>NUCLEOTIDE SEQUENCE [LARGE SCALE GENOMIC DNA]</scope>
    <source>
        <strain evidence="11">G859</strain>
        <tissue evidence="11">Whole worm</tissue>
    </source>
</reference>
<keyword evidence="6" id="KW-0424">Laminin EGF-like domain</keyword>
<dbReference type="GO" id="GO:0043236">
    <property type="term" value="F:laminin binding"/>
    <property type="evidence" value="ECO:0007669"/>
    <property type="project" value="InterPro"/>
</dbReference>
<dbReference type="GO" id="GO:0032926">
    <property type="term" value="P:negative regulation of activin receptor signaling pathway"/>
    <property type="evidence" value="ECO:0007669"/>
    <property type="project" value="TreeGrafter"/>
</dbReference>
<comment type="caution">
    <text evidence="5">Lacks conserved residue(s) required for the propagation of feature annotation.</text>
</comment>
<dbReference type="InterPro" id="IPR002350">
    <property type="entry name" value="Kazal_dom"/>
</dbReference>
<dbReference type="SMART" id="SM00057">
    <property type="entry name" value="FIMAC"/>
    <property type="match status" value="3"/>
</dbReference>
<dbReference type="Gene3D" id="2.10.25.10">
    <property type="entry name" value="Laminin"/>
    <property type="match status" value="2"/>
</dbReference>
<dbReference type="Pfam" id="PF00053">
    <property type="entry name" value="EGF_laminin"/>
    <property type="match status" value="2"/>
</dbReference>
<dbReference type="GO" id="GO:0030154">
    <property type="term" value="P:cell differentiation"/>
    <property type="evidence" value="ECO:0007669"/>
    <property type="project" value="UniProtKB-KW"/>
</dbReference>
<feature type="domain" description="Kazal-like" evidence="10">
    <location>
        <begin position="334"/>
        <end position="381"/>
    </location>
</feature>
<dbReference type="SMART" id="SM00280">
    <property type="entry name" value="KAZAL"/>
    <property type="match status" value="7"/>
</dbReference>
<dbReference type="Proteomes" id="UP001331761">
    <property type="component" value="Unassembled WGS sequence"/>
</dbReference>
<dbReference type="InterPro" id="IPR003645">
    <property type="entry name" value="Fol_N"/>
</dbReference>
<feature type="signal peptide" evidence="7">
    <location>
        <begin position="1"/>
        <end position="21"/>
    </location>
</feature>
<dbReference type="InterPro" id="IPR008993">
    <property type="entry name" value="TIMP-like_OB-fold"/>
</dbReference>
<evidence type="ECO:0000256" key="6">
    <source>
        <dbReference type="PROSITE-ProRule" id="PRU00460"/>
    </source>
</evidence>
<dbReference type="InterPro" id="IPR050653">
    <property type="entry name" value="Prot_Inhib_GrowthFact_Antg"/>
</dbReference>
<dbReference type="FunFam" id="3.30.60.30:FF:000024">
    <property type="entry name" value="Transmembrane agrin"/>
    <property type="match status" value="1"/>
</dbReference>
<evidence type="ECO:0000256" key="2">
    <source>
        <dbReference type="ARBA" id="ARBA00022782"/>
    </source>
</evidence>
<dbReference type="SMART" id="SM00282">
    <property type="entry name" value="LamG"/>
    <property type="match status" value="1"/>
</dbReference>
<dbReference type="PROSITE" id="PS51465">
    <property type="entry name" value="KAZAL_2"/>
    <property type="match status" value="6"/>
</dbReference>
<dbReference type="InterPro" id="IPR004850">
    <property type="entry name" value="NtA_dom"/>
</dbReference>
<evidence type="ECO:0000256" key="3">
    <source>
        <dbReference type="ARBA" id="ARBA00023157"/>
    </source>
</evidence>
<name>A0AAN8EX38_TRICO</name>
<gene>
    <name evidence="11" type="ORF">GCK32_007513</name>
</gene>
<feature type="domain" description="Kazal-like" evidence="10">
    <location>
        <begin position="239"/>
        <end position="279"/>
    </location>
</feature>
<dbReference type="SUPFAM" id="SSF49899">
    <property type="entry name" value="Concanavalin A-like lectins/glucanases"/>
    <property type="match status" value="1"/>
</dbReference>
<dbReference type="AlphaFoldDB" id="A0AAN8EX38"/>
<dbReference type="InterPro" id="IPR001791">
    <property type="entry name" value="Laminin_G"/>
</dbReference>
<evidence type="ECO:0000313" key="11">
    <source>
        <dbReference type="EMBL" id="KAK5968546.1"/>
    </source>
</evidence>
<evidence type="ECO:0000259" key="9">
    <source>
        <dbReference type="PROSITE" id="PS50027"/>
    </source>
</evidence>
<dbReference type="InterPro" id="IPR000742">
    <property type="entry name" value="EGF"/>
</dbReference>
<dbReference type="Gene3D" id="3.30.60.30">
    <property type="match status" value="8"/>
</dbReference>
<dbReference type="PANTHER" id="PTHR10913:SF64">
    <property type="entry name" value="FOLLISTATIN-A-LIKE ISOFORM X1"/>
    <property type="match status" value="1"/>
</dbReference>
<feature type="domain" description="Kazal-like" evidence="10">
    <location>
        <begin position="455"/>
        <end position="514"/>
    </location>
</feature>
<dbReference type="PROSITE" id="PS01248">
    <property type="entry name" value="EGF_LAM_1"/>
    <property type="match status" value="1"/>
</dbReference>
<organism evidence="11 12">
    <name type="scientific">Trichostrongylus colubriformis</name>
    <name type="common">Black scour worm</name>
    <dbReference type="NCBI Taxonomy" id="6319"/>
    <lineage>
        <taxon>Eukaryota</taxon>
        <taxon>Metazoa</taxon>
        <taxon>Ecdysozoa</taxon>
        <taxon>Nematoda</taxon>
        <taxon>Chromadorea</taxon>
        <taxon>Rhabditida</taxon>
        <taxon>Rhabditina</taxon>
        <taxon>Rhabditomorpha</taxon>
        <taxon>Strongyloidea</taxon>
        <taxon>Trichostrongylidae</taxon>
        <taxon>Trichostrongylus</taxon>
    </lineage>
</organism>
<keyword evidence="3 6" id="KW-1015">Disulfide bond</keyword>
<evidence type="ECO:0000256" key="5">
    <source>
        <dbReference type="PROSITE-ProRule" id="PRU00076"/>
    </source>
</evidence>
<evidence type="ECO:0000256" key="4">
    <source>
        <dbReference type="ARBA" id="ARBA00023180"/>
    </source>
</evidence>
<dbReference type="InterPro" id="IPR003884">
    <property type="entry name" value="FacI_MAC"/>
</dbReference>
<keyword evidence="1" id="KW-0677">Repeat</keyword>
<keyword evidence="12" id="KW-1185">Reference proteome</keyword>
<dbReference type="Gene3D" id="2.40.50.120">
    <property type="match status" value="1"/>
</dbReference>
<dbReference type="SMART" id="SM00180">
    <property type="entry name" value="EGF_Lam"/>
    <property type="match status" value="2"/>
</dbReference>
<feature type="non-terminal residue" evidence="11">
    <location>
        <position position="1048"/>
    </location>
</feature>
<feature type="disulfide bond" evidence="6">
    <location>
        <begin position="591"/>
        <end position="603"/>
    </location>
</feature>
<dbReference type="PROSITE" id="PS50027">
    <property type="entry name" value="EGF_LAM_2"/>
    <property type="match status" value="1"/>
</dbReference>
<feature type="disulfide bond" evidence="6">
    <location>
        <begin position="611"/>
        <end position="620"/>
    </location>
</feature>
<feature type="domain" description="EGF-like" evidence="8">
    <location>
        <begin position="682"/>
        <end position="714"/>
    </location>
</feature>
<dbReference type="PANTHER" id="PTHR10913">
    <property type="entry name" value="FOLLISTATIN-RELATED"/>
    <property type="match status" value="1"/>
</dbReference>
<dbReference type="Gene3D" id="2.60.120.200">
    <property type="match status" value="1"/>
</dbReference>
<keyword evidence="7" id="KW-0732">Signal</keyword>
<evidence type="ECO:0000256" key="1">
    <source>
        <dbReference type="ARBA" id="ARBA00022737"/>
    </source>
</evidence>
<dbReference type="GO" id="GO:0005886">
    <property type="term" value="C:plasma membrane"/>
    <property type="evidence" value="ECO:0007669"/>
    <property type="project" value="GOC"/>
</dbReference>
<dbReference type="InterPro" id="IPR002049">
    <property type="entry name" value="LE_dom"/>
</dbReference>
<keyword evidence="2" id="KW-0221">Differentiation</keyword>